<keyword evidence="1" id="KW-0812">Transmembrane</keyword>
<evidence type="ECO:0000256" key="1">
    <source>
        <dbReference type="SAM" id="Phobius"/>
    </source>
</evidence>
<protein>
    <submittedName>
        <fullName evidence="2">Uncharacterized protein</fullName>
    </submittedName>
</protein>
<dbReference type="Proteomes" id="UP000049222">
    <property type="component" value="Unassembled WGS sequence"/>
</dbReference>
<dbReference type="EMBL" id="CXSU01000005">
    <property type="protein sequence ID" value="CTQ48471.1"/>
    <property type="molecule type" value="Genomic_DNA"/>
</dbReference>
<reference evidence="2 3" key="1">
    <citation type="submission" date="2015-07" db="EMBL/GenBank/DDBJ databases">
        <authorList>
            <person name="Noorani M."/>
        </authorList>
    </citation>
    <scope>NUCLEOTIDE SEQUENCE [LARGE SCALE GENOMIC DNA]</scope>
    <source>
        <strain evidence="2 3">CECT 7802</strain>
    </source>
</reference>
<sequence>MTDKAELTTKYDDNPTRHRLMLMGLVWLSVYPVVTIGSYLLGPFELPLFIETFLTTMCSVPLITFLVVPNAKALIAKADPRA</sequence>
<feature type="transmembrane region" description="Helical" evidence="1">
    <location>
        <begin position="20"/>
        <end position="42"/>
    </location>
</feature>
<feature type="transmembrane region" description="Helical" evidence="1">
    <location>
        <begin position="48"/>
        <end position="68"/>
    </location>
</feature>
<dbReference type="RefSeq" id="WP_055082210.1">
    <property type="nucleotide sequence ID" value="NZ_CXSU01000005.1"/>
</dbReference>
<name>A0A0M6YDP7_9RHOB</name>
<proteinExistence type="predicted"/>
<gene>
    <name evidence="2" type="ORF">JDO7802_00473</name>
</gene>
<dbReference type="AlphaFoldDB" id="A0A0M6YDP7"/>
<dbReference type="STRING" id="420998.JDO7802_00473"/>
<keyword evidence="1" id="KW-0472">Membrane</keyword>
<evidence type="ECO:0000313" key="2">
    <source>
        <dbReference type="EMBL" id="CTQ48471.1"/>
    </source>
</evidence>
<evidence type="ECO:0000313" key="3">
    <source>
        <dbReference type="Proteomes" id="UP000049222"/>
    </source>
</evidence>
<accession>A0A0M6YDP7</accession>
<keyword evidence="1" id="KW-1133">Transmembrane helix</keyword>
<dbReference type="OrthoDB" id="4571002at2"/>
<keyword evidence="3" id="KW-1185">Reference proteome</keyword>
<organism evidence="2 3">
    <name type="scientific">Jannaschia donghaensis</name>
    <dbReference type="NCBI Taxonomy" id="420998"/>
    <lineage>
        <taxon>Bacteria</taxon>
        <taxon>Pseudomonadati</taxon>
        <taxon>Pseudomonadota</taxon>
        <taxon>Alphaproteobacteria</taxon>
        <taxon>Rhodobacterales</taxon>
        <taxon>Roseobacteraceae</taxon>
        <taxon>Jannaschia</taxon>
    </lineage>
</organism>